<protein>
    <recommendedName>
        <fullName evidence="10">Glycerol-3-phosphate acyltransferase</fullName>
    </recommendedName>
    <alternativeName>
        <fullName evidence="10">Acyl-PO4 G3P acyltransferase</fullName>
    </alternativeName>
    <alternativeName>
        <fullName evidence="10">Acyl-phosphate--glycerol-3-phosphate acyltransferase</fullName>
    </alternativeName>
    <alternativeName>
        <fullName evidence="10">G3P acyltransferase</fullName>
        <shortName evidence="10">GPAT</shortName>
        <ecNumber evidence="10">2.3.1.275</ecNumber>
    </alternativeName>
    <alternativeName>
        <fullName evidence="10">Lysophosphatidic acid synthase</fullName>
        <shortName evidence="10">LPA synthase</shortName>
    </alternativeName>
</protein>
<feature type="transmembrane region" description="Helical" evidence="10">
    <location>
        <begin position="166"/>
        <end position="182"/>
    </location>
</feature>
<dbReference type="GO" id="GO:0043772">
    <property type="term" value="F:acyl-phosphate glycerol-3-phosphate acyltransferase activity"/>
    <property type="evidence" value="ECO:0007669"/>
    <property type="project" value="UniProtKB-UniRule"/>
</dbReference>
<dbReference type="UniPathway" id="UPA00085"/>
<dbReference type="KEGG" id="hcv:FTV88_1685"/>
<dbReference type="GO" id="GO:0005886">
    <property type="term" value="C:plasma membrane"/>
    <property type="evidence" value="ECO:0007669"/>
    <property type="project" value="UniProtKB-SubCell"/>
</dbReference>
<gene>
    <name evidence="10 11" type="primary">plsY</name>
    <name evidence="11" type="ORF">FTV88_1685</name>
</gene>
<name>A0A5Q2MY42_9FIRM</name>
<organism evidence="11 12">
    <name type="scientific">Heliorestis convoluta</name>
    <dbReference type="NCBI Taxonomy" id="356322"/>
    <lineage>
        <taxon>Bacteria</taxon>
        <taxon>Bacillati</taxon>
        <taxon>Bacillota</taxon>
        <taxon>Clostridia</taxon>
        <taxon>Eubacteriales</taxon>
        <taxon>Heliobacteriaceae</taxon>
        <taxon>Heliorestis</taxon>
    </lineage>
</organism>
<evidence type="ECO:0000256" key="7">
    <source>
        <dbReference type="ARBA" id="ARBA00023136"/>
    </source>
</evidence>
<evidence type="ECO:0000256" key="4">
    <source>
        <dbReference type="ARBA" id="ARBA00022692"/>
    </source>
</evidence>
<evidence type="ECO:0000256" key="3">
    <source>
        <dbReference type="ARBA" id="ARBA00022679"/>
    </source>
</evidence>
<reference evidence="12" key="1">
    <citation type="submission" date="2019-11" db="EMBL/GenBank/DDBJ databases">
        <title>Genome sequence of Heliorestis convoluta strain HH, an alkaliphilic and minimalistic phototrophic bacterium from a soda lake in Egypt.</title>
        <authorList>
            <person name="Dewey E.D."/>
            <person name="Stokes L.M."/>
            <person name="Burchell B.M."/>
            <person name="Shaffer K.N."/>
            <person name="Huntington A.M."/>
            <person name="Baker J.M."/>
            <person name="Nadendla S."/>
            <person name="Giglio M.G."/>
            <person name="Touchman J.W."/>
            <person name="Blankenship R.E."/>
            <person name="Madigan M.T."/>
            <person name="Sattley W.M."/>
        </authorList>
    </citation>
    <scope>NUCLEOTIDE SEQUENCE [LARGE SCALE GENOMIC DNA]</scope>
    <source>
        <strain evidence="12">HH</strain>
    </source>
</reference>
<keyword evidence="4 10" id="KW-0812">Transmembrane</keyword>
<dbReference type="AlphaFoldDB" id="A0A5Q2MY42"/>
<keyword evidence="6 10" id="KW-0443">Lipid metabolism</keyword>
<feature type="transmembrane region" description="Helical" evidence="10">
    <location>
        <begin position="110"/>
        <end position="134"/>
    </location>
</feature>
<sequence>MNMTMDTTLLLLFIAAFFLGSIPFAYLAGRLKGLDIRQHGSGNIGATNAFRVLGSAMGATVLLLDAGKGVVATLWAFSYAGETAAVIAGLAAIMGHTYSPFMRFKGGKGVATAAGVVITLVPEVALICIILFAIVVAISKYVSLGSIVVALALPILIFLFNKPLSYQIFALATALFVIYRHVPNIKRLLAGQENSIRRNYPKF</sequence>
<evidence type="ECO:0000256" key="2">
    <source>
        <dbReference type="ARBA" id="ARBA00022516"/>
    </source>
</evidence>
<evidence type="ECO:0000313" key="11">
    <source>
        <dbReference type="EMBL" id="QGG47784.1"/>
    </source>
</evidence>
<proteinExistence type="inferred from homology"/>
<dbReference type="EMBL" id="CP045875">
    <property type="protein sequence ID" value="QGG47784.1"/>
    <property type="molecule type" value="Genomic_DNA"/>
</dbReference>
<keyword evidence="7 10" id="KW-0472">Membrane</keyword>
<keyword evidence="3 10" id="KW-0808">Transferase</keyword>
<keyword evidence="2 10" id="KW-0444">Lipid biosynthesis</keyword>
<dbReference type="PANTHER" id="PTHR30309">
    <property type="entry name" value="INNER MEMBRANE PROTEIN YGIH"/>
    <property type="match status" value="1"/>
</dbReference>
<dbReference type="PANTHER" id="PTHR30309:SF0">
    <property type="entry name" value="GLYCEROL-3-PHOSPHATE ACYLTRANSFERASE-RELATED"/>
    <property type="match status" value="1"/>
</dbReference>
<dbReference type="Pfam" id="PF02660">
    <property type="entry name" value="G3P_acyltransf"/>
    <property type="match status" value="1"/>
</dbReference>
<evidence type="ECO:0000256" key="5">
    <source>
        <dbReference type="ARBA" id="ARBA00022989"/>
    </source>
</evidence>
<comment type="catalytic activity">
    <reaction evidence="10">
        <text>an acyl phosphate + sn-glycerol 3-phosphate = a 1-acyl-sn-glycero-3-phosphate + phosphate</text>
        <dbReference type="Rhea" id="RHEA:34075"/>
        <dbReference type="ChEBI" id="CHEBI:43474"/>
        <dbReference type="ChEBI" id="CHEBI:57597"/>
        <dbReference type="ChEBI" id="CHEBI:57970"/>
        <dbReference type="ChEBI" id="CHEBI:59918"/>
        <dbReference type="EC" id="2.3.1.275"/>
    </reaction>
</comment>
<comment type="pathway">
    <text evidence="10">Lipid metabolism; phospholipid metabolism.</text>
</comment>
<dbReference type="NCBIfam" id="TIGR00023">
    <property type="entry name" value="glycerol-3-phosphate 1-O-acyltransferase PlsY"/>
    <property type="match status" value="1"/>
</dbReference>
<evidence type="ECO:0000256" key="6">
    <source>
        <dbReference type="ARBA" id="ARBA00023098"/>
    </source>
</evidence>
<feature type="transmembrane region" description="Helical" evidence="10">
    <location>
        <begin position="76"/>
        <end position="98"/>
    </location>
</feature>
<keyword evidence="8 10" id="KW-0594">Phospholipid biosynthesis</keyword>
<evidence type="ECO:0000256" key="8">
    <source>
        <dbReference type="ARBA" id="ARBA00023209"/>
    </source>
</evidence>
<dbReference type="HAMAP" id="MF_01043">
    <property type="entry name" value="PlsY"/>
    <property type="match status" value="1"/>
</dbReference>
<dbReference type="InterPro" id="IPR003811">
    <property type="entry name" value="G3P_acylTferase_PlsY"/>
</dbReference>
<feature type="transmembrane region" description="Helical" evidence="10">
    <location>
        <begin position="141"/>
        <end position="160"/>
    </location>
</feature>
<keyword evidence="11" id="KW-0012">Acyltransferase</keyword>
<evidence type="ECO:0000313" key="12">
    <source>
        <dbReference type="Proteomes" id="UP000366051"/>
    </source>
</evidence>
<dbReference type="Proteomes" id="UP000366051">
    <property type="component" value="Chromosome"/>
</dbReference>
<dbReference type="GO" id="GO:0008654">
    <property type="term" value="P:phospholipid biosynthetic process"/>
    <property type="evidence" value="ECO:0007669"/>
    <property type="project" value="UniProtKB-UniRule"/>
</dbReference>
<keyword evidence="12" id="KW-1185">Reference proteome</keyword>
<dbReference type="SMART" id="SM01207">
    <property type="entry name" value="G3P_acyltransf"/>
    <property type="match status" value="1"/>
</dbReference>
<evidence type="ECO:0000256" key="9">
    <source>
        <dbReference type="ARBA" id="ARBA00023264"/>
    </source>
</evidence>
<dbReference type="EC" id="2.3.1.275" evidence="10"/>
<dbReference type="OrthoDB" id="9777124at2"/>
<keyword evidence="1 10" id="KW-1003">Cell membrane</keyword>
<comment type="subcellular location">
    <subcellularLocation>
        <location evidence="10">Cell membrane</location>
        <topology evidence="10">Multi-pass membrane protein</topology>
    </subcellularLocation>
</comment>
<comment type="similarity">
    <text evidence="10">Belongs to the PlsY family.</text>
</comment>
<feature type="transmembrane region" description="Helical" evidence="10">
    <location>
        <begin position="43"/>
        <end position="64"/>
    </location>
</feature>
<comment type="subunit">
    <text evidence="10">Probably interacts with PlsX.</text>
</comment>
<comment type="function">
    <text evidence="10">Catalyzes the transfer of an acyl group from acyl-phosphate (acyl-PO(4)) to glycerol-3-phosphate (G3P) to form lysophosphatidic acid (LPA). This enzyme utilizes acyl-phosphate as fatty acyl donor, but not acyl-CoA or acyl-ACP.</text>
</comment>
<evidence type="ECO:0000256" key="10">
    <source>
        <dbReference type="HAMAP-Rule" id="MF_01043"/>
    </source>
</evidence>
<keyword evidence="5 10" id="KW-1133">Transmembrane helix</keyword>
<accession>A0A5Q2MY42</accession>
<keyword evidence="9 10" id="KW-1208">Phospholipid metabolism</keyword>
<evidence type="ECO:0000256" key="1">
    <source>
        <dbReference type="ARBA" id="ARBA00022475"/>
    </source>
</evidence>